<keyword evidence="6 8" id="KW-0482">Metalloprotease</keyword>
<comment type="cofactor">
    <cofactor evidence="8 9">
        <name>Zn(2+)</name>
        <dbReference type="ChEBI" id="CHEBI:29105"/>
    </cofactor>
    <text evidence="8 9">Binds 1 zinc ion per subunit.</text>
</comment>
<dbReference type="Pfam" id="PF01457">
    <property type="entry name" value="Peptidase_M8"/>
    <property type="match status" value="1"/>
</dbReference>
<dbReference type="GO" id="GO:0007155">
    <property type="term" value="P:cell adhesion"/>
    <property type="evidence" value="ECO:0007669"/>
    <property type="project" value="InterPro"/>
</dbReference>
<evidence type="ECO:0000256" key="4">
    <source>
        <dbReference type="ARBA" id="ARBA00022801"/>
    </source>
</evidence>
<dbReference type="GO" id="GO:0016020">
    <property type="term" value="C:membrane"/>
    <property type="evidence" value="ECO:0007669"/>
    <property type="project" value="InterPro"/>
</dbReference>
<sequence>MRFNWETLKGPAAHDVYMIVTPKVREEVRRHFNCSTLEGAELENQGGRGTVGAHWEKRIFEVKLYFHLNSNLYD</sequence>
<evidence type="ECO:0000256" key="9">
    <source>
        <dbReference type="RuleBase" id="RU366077"/>
    </source>
</evidence>
<dbReference type="WBParaSite" id="HPLM_0000851401-mRNA-1">
    <property type="protein sequence ID" value="HPLM_0000851401-mRNA-1"/>
    <property type="gene ID" value="HPLM_0000851401"/>
</dbReference>
<evidence type="ECO:0000256" key="5">
    <source>
        <dbReference type="ARBA" id="ARBA00022833"/>
    </source>
</evidence>
<dbReference type="STRING" id="6290.A0A0N4WD72"/>
<keyword evidence="5 8" id="KW-0862">Zinc</keyword>
<reference evidence="12" key="1">
    <citation type="submission" date="2017-02" db="UniProtKB">
        <authorList>
            <consortium name="WormBaseParasite"/>
        </authorList>
    </citation>
    <scope>IDENTIFICATION</scope>
</reference>
<dbReference type="GO" id="GO:0006508">
    <property type="term" value="P:proteolysis"/>
    <property type="evidence" value="ECO:0007669"/>
    <property type="project" value="UniProtKB-KW"/>
</dbReference>
<evidence type="ECO:0000256" key="2">
    <source>
        <dbReference type="ARBA" id="ARBA00022670"/>
    </source>
</evidence>
<evidence type="ECO:0000313" key="12">
    <source>
        <dbReference type="WBParaSite" id="HPLM_0000851401-mRNA-1"/>
    </source>
</evidence>
<keyword evidence="3 8" id="KW-0479">Metal-binding</keyword>
<keyword evidence="2 9" id="KW-0645">Protease</keyword>
<name>A0A0N4WD72_HAEPC</name>
<dbReference type="AlphaFoldDB" id="A0A0N4WD72"/>
<dbReference type="PANTHER" id="PTHR10942:SF0">
    <property type="entry name" value="LEISHMANOLYSIN-LIKE PEPTIDASE"/>
    <property type="match status" value="1"/>
</dbReference>
<dbReference type="GO" id="GO:0005737">
    <property type="term" value="C:cytoplasm"/>
    <property type="evidence" value="ECO:0007669"/>
    <property type="project" value="TreeGrafter"/>
</dbReference>
<dbReference type="GO" id="GO:0004222">
    <property type="term" value="F:metalloendopeptidase activity"/>
    <property type="evidence" value="ECO:0007669"/>
    <property type="project" value="UniProtKB-UniRule"/>
</dbReference>
<evidence type="ECO:0000256" key="3">
    <source>
        <dbReference type="ARBA" id="ARBA00022723"/>
    </source>
</evidence>
<proteinExistence type="inferred from homology"/>
<evidence type="ECO:0000256" key="7">
    <source>
        <dbReference type="ARBA" id="ARBA00039717"/>
    </source>
</evidence>
<evidence type="ECO:0000313" key="10">
    <source>
        <dbReference type="EMBL" id="VDO35065.1"/>
    </source>
</evidence>
<feature type="binding site" evidence="8">
    <location>
        <position position="54"/>
    </location>
    <ligand>
        <name>Zn(2+)</name>
        <dbReference type="ChEBI" id="CHEBI:29105"/>
        <note>catalytic</note>
    </ligand>
</feature>
<dbReference type="EC" id="3.4.24.-" evidence="9"/>
<evidence type="ECO:0000256" key="6">
    <source>
        <dbReference type="ARBA" id="ARBA00023049"/>
    </source>
</evidence>
<dbReference type="InterPro" id="IPR001577">
    <property type="entry name" value="Peptidase_M8"/>
</dbReference>
<dbReference type="Gene3D" id="3.90.132.10">
    <property type="entry name" value="Leishmanolysin , domain 2"/>
    <property type="match status" value="1"/>
</dbReference>
<evidence type="ECO:0000256" key="1">
    <source>
        <dbReference type="ARBA" id="ARBA00005860"/>
    </source>
</evidence>
<accession>A0A0N4WD72</accession>
<keyword evidence="11" id="KW-1185">Reference proteome</keyword>
<dbReference type="GO" id="GO:0046872">
    <property type="term" value="F:metal ion binding"/>
    <property type="evidence" value="ECO:0007669"/>
    <property type="project" value="UniProtKB-KW"/>
</dbReference>
<keyword evidence="4 9" id="KW-0378">Hydrolase</keyword>
<evidence type="ECO:0000256" key="8">
    <source>
        <dbReference type="PIRSR" id="PIRSR601577-2"/>
    </source>
</evidence>
<evidence type="ECO:0000313" key="11">
    <source>
        <dbReference type="Proteomes" id="UP000268014"/>
    </source>
</evidence>
<dbReference type="SUPFAM" id="SSF55486">
    <property type="entry name" value="Metalloproteases ('zincins'), catalytic domain"/>
    <property type="match status" value="1"/>
</dbReference>
<protein>
    <recommendedName>
        <fullName evidence="7 9">Leishmanolysin-like peptidase</fullName>
        <ecNumber evidence="9">3.4.24.-</ecNumber>
    </recommendedName>
</protein>
<reference evidence="10 11" key="2">
    <citation type="submission" date="2018-11" db="EMBL/GenBank/DDBJ databases">
        <authorList>
            <consortium name="Pathogen Informatics"/>
        </authorList>
    </citation>
    <scope>NUCLEOTIDE SEQUENCE [LARGE SCALE GENOMIC DNA]</scope>
    <source>
        <strain evidence="10 11">MHpl1</strain>
    </source>
</reference>
<dbReference type="OMA" id="YMIVTPR"/>
<organism evidence="12">
    <name type="scientific">Haemonchus placei</name>
    <name type="common">Barber's pole worm</name>
    <dbReference type="NCBI Taxonomy" id="6290"/>
    <lineage>
        <taxon>Eukaryota</taxon>
        <taxon>Metazoa</taxon>
        <taxon>Ecdysozoa</taxon>
        <taxon>Nematoda</taxon>
        <taxon>Chromadorea</taxon>
        <taxon>Rhabditida</taxon>
        <taxon>Rhabditina</taxon>
        <taxon>Rhabditomorpha</taxon>
        <taxon>Strongyloidea</taxon>
        <taxon>Trichostrongylidae</taxon>
        <taxon>Haemonchus</taxon>
    </lineage>
</organism>
<gene>
    <name evidence="10" type="ORF">HPLM_LOCUS8506</name>
</gene>
<comment type="similarity">
    <text evidence="1 9">Belongs to the peptidase M8 family.</text>
</comment>
<dbReference type="OrthoDB" id="527990at2759"/>
<dbReference type="PANTHER" id="PTHR10942">
    <property type="entry name" value="LEISHMANOLYSIN-LIKE PEPTIDASE"/>
    <property type="match status" value="1"/>
</dbReference>
<dbReference type="Proteomes" id="UP000268014">
    <property type="component" value="Unassembled WGS sequence"/>
</dbReference>
<dbReference type="EMBL" id="UZAF01016876">
    <property type="protein sequence ID" value="VDO35065.1"/>
    <property type="molecule type" value="Genomic_DNA"/>
</dbReference>